<keyword evidence="1" id="KW-0808">Transferase</keyword>
<dbReference type="AlphaFoldDB" id="A0A9X8NSS8"/>
<dbReference type="EMBL" id="QNGD03000023">
    <property type="protein sequence ID" value="RWQ69824.1"/>
    <property type="molecule type" value="Genomic_DNA"/>
</dbReference>
<accession>A0A9X8NSS8</accession>
<dbReference type="GO" id="GO:0008168">
    <property type="term" value="F:methyltransferase activity"/>
    <property type="evidence" value="ECO:0007669"/>
    <property type="project" value="UniProtKB-KW"/>
</dbReference>
<reference evidence="1 2" key="1">
    <citation type="submission" date="2019-01" db="EMBL/GenBank/DDBJ databases">
        <title>Draft genome sequence of heavy metal resistant Bacillus cereus NWUAB01.</title>
        <authorList>
            <person name="Babalola O."/>
            <person name="Aremu B.R."/>
            <person name="Ayangbenro A.S."/>
        </authorList>
    </citation>
    <scope>NUCLEOTIDE SEQUENCE [LARGE SCALE GENOMIC DNA]</scope>
    <source>
        <strain evidence="1 2">NWUAB01</strain>
    </source>
</reference>
<dbReference type="Proteomes" id="UP000253597">
    <property type="component" value="Unassembled WGS sequence"/>
</dbReference>
<evidence type="ECO:0000313" key="1">
    <source>
        <dbReference type="EMBL" id="RWQ69824.1"/>
    </source>
</evidence>
<dbReference type="InterPro" id="IPR029063">
    <property type="entry name" value="SAM-dependent_MTases_sf"/>
</dbReference>
<proteinExistence type="predicted"/>
<protein>
    <submittedName>
        <fullName evidence="1">Adenine-specific DNA methylase</fullName>
    </submittedName>
</protein>
<dbReference type="RefSeq" id="WP_113304130.1">
    <property type="nucleotide sequence ID" value="NZ_QNGD03000023.1"/>
</dbReference>
<gene>
    <name evidence="1" type="ORF">DR116_0029585</name>
</gene>
<organism evidence="1 2">
    <name type="scientific">Bacillus cereus</name>
    <dbReference type="NCBI Taxonomy" id="1396"/>
    <lineage>
        <taxon>Bacteria</taxon>
        <taxon>Bacillati</taxon>
        <taxon>Bacillota</taxon>
        <taxon>Bacilli</taxon>
        <taxon>Bacillales</taxon>
        <taxon>Bacillaceae</taxon>
        <taxon>Bacillus</taxon>
        <taxon>Bacillus cereus group</taxon>
    </lineage>
</organism>
<dbReference type="Gene3D" id="3.40.50.150">
    <property type="entry name" value="Vaccinia Virus protein VP39"/>
    <property type="match status" value="1"/>
</dbReference>
<name>A0A9X8NSS8_BACCE</name>
<evidence type="ECO:0000313" key="2">
    <source>
        <dbReference type="Proteomes" id="UP000253597"/>
    </source>
</evidence>
<dbReference type="SUPFAM" id="SSF53335">
    <property type="entry name" value="S-adenosyl-L-methionine-dependent methyltransferases"/>
    <property type="match status" value="1"/>
</dbReference>
<dbReference type="GO" id="GO:0032259">
    <property type="term" value="P:methylation"/>
    <property type="evidence" value="ECO:0007669"/>
    <property type="project" value="UniProtKB-KW"/>
</dbReference>
<keyword evidence="1" id="KW-0489">Methyltransferase</keyword>
<comment type="caution">
    <text evidence="1">The sequence shown here is derived from an EMBL/GenBank/DDBJ whole genome shotgun (WGS) entry which is preliminary data.</text>
</comment>
<sequence>MTVCVPGTIIERVWCMPNKNTFDMKPIKDLLNEEITPGVWIDPYANKSKYASITNDLNPEFDTDYHMDALDFLKMFQDNHVNGVLYDPPYSPRQIKEAYESFGLDTKGGLLTRSSYWGNQKDEIARIVTPGAKVICFGWNSNGMGKKRGFTLSRMLIVAHGGNHNDTICTVWVKN</sequence>